<sequence>MELDSVSNSSNVEIIESNKVPNDLEFVSACNLIQTILAGSEIDSSLNAQSSEDVCPENIVYMKRESS</sequence>
<keyword evidence="2" id="KW-1185">Reference proteome</keyword>
<proteinExistence type="predicted"/>
<name>A0A5N5T1I4_9CRUS</name>
<accession>A0A5N5T1I4</accession>
<dbReference type="Proteomes" id="UP000326759">
    <property type="component" value="Unassembled WGS sequence"/>
</dbReference>
<evidence type="ECO:0000313" key="1">
    <source>
        <dbReference type="EMBL" id="KAB7500341.1"/>
    </source>
</evidence>
<reference evidence="1 2" key="1">
    <citation type="journal article" date="2019" name="PLoS Biol.">
        <title>Sex chromosomes control vertical transmission of feminizing Wolbachia symbionts in an isopod.</title>
        <authorList>
            <person name="Becking T."/>
            <person name="Chebbi M.A."/>
            <person name="Giraud I."/>
            <person name="Moumen B."/>
            <person name="Laverre T."/>
            <person name="Caubet Y."/>
            <person name="Peccoud J."/>
            <person name="Gilbert C."/>
            <person name="Cordaux R."/>
        </authorList>
    </citation>
    <scope>NUCLEOTIDE SEQUENCE [LARGE SCALE GENOMIC DNA]</scope>
    <source>
        <strain evidence="1">ANa2</strain>
        <tissue evidence="1">Whole body excluding digestive tract and cuticle</tissue>
    </source>
</reference>
<dbReference type="EMBL" id="SEYY01014314">
    <property type="protein sequence ID" value="KAB7500341.1"/>
    <property type="molecule type" value="Genomic_DNA"/>
</dbReference>
<gene>
    <name evidence="1" type="ORF">Anas_06585</name>
</gene>
<dbReference type="AlphaFoldDB" id="A0A5N5T1I4"/>
<organism evidence="1 2">
    <name type="scientific">Armadillidium nasatum</name>
    <dbReference type="NCBI Taxonomy" id="96803"/>
    <lineage>
        <taxon>Eukaryota</taxon>
        <taxon>Metazoa</taxon>
        <taxon>Ecdysozoa</taxon>
        <taxon>Arthropoda</taxon>
        <taxon>Crustacea</taxon>
        <taxon>Multicrustacea</taxon>
        <taxon>Malacostraca</taxon>
        <taxon>Eumalacostraca</taxon>
        <taxon>Peracarida</taxon>
        <taxon>Isopoda</taxon>
        <taxon>Oniscidea</taxon>
        <taxon>Crinocheta</taxon>
        <taxon>Armadillidiidae</taxon>
        <taxon>Armadillidium</taxon>
    </lineage>
</organism>
<protein>
    <submittedName>
        <fullName evidence="1">Uncharacterized protein</fullName>
    </submittedName>
</protein>
<evidence type="ECO:0000313" key="2">
    <source>
        <dbReference type="Proteomes" id="UP000326759"/>
    </source>
</evidence>
<comment type="caution">
    <text evidence="1">The sequence shown here is derived from an EMBL/GenBank/DDBJ whole genome shotgun (WGS) entry which is preliminary data.</text>
</comment>